<evidence type="ECO:0000313" key="2">
    <source>
        <dbReference type="Proteomes" id="UP001060085"/>
    </source>
</evidence>
<name>A0ACC0CGN9_CATRO</name>
<proteinExistence type="predicted"/>
<gene>
    <name evidence="1" type="ORF">M9H77_05267</name>
</gene>
<organism evidence="1 2">
    <name type="scientific">Catharanthus roseus</name>
    <name type="common">Madagascar periwinkle</name>
    <name type="synonym">Vinca rosea</name>
    <dbReference type="NCBI Taxonomy" id="4058"/>
    <lineage>
        <taxon>Eukaryota</taxon>
        <taxon>Viridiplantae</taxon>
        <taxon>Streptophyta</taxon>
        <taxon>Embryophyta</taxon>
        <taxon>Tracheophyta</taxon>
        <taxon>Spermatophyta</taxon>
        <taxon>Magnoliopsida</taxon>
        <taxon>eudicotyledons</taxon>
        <taxon>Gunneridae</taxon>
        <taxon>Pentapetalae</taxon>
        <taxon>asterids</taxon>
        <taxon>lamiids</taxon>
        <taxon>Gentianales</taxon>
        <taxon>Apocynaceae</taxon>
        <taxon>Rauvolfioideae</taxon>
        <taxon>Vinceae</taxon>
        <taxon>Catharanthinae</taxon>
        <taxon>Catharanthus</taxon>
    </lineage>
</organism>
<protein>
    <submittedName>
        <fullName evidence="1">Uncharacterized protein</fullName>
    </submittedName>
</protein>
<evidence type="ECO:0000313" key="1">
    <source>
        <dbReference type="EMBL" id="KAI5684039.1"/>
    </source>
</evidence>
<accession>A0ACC0CGN9</accession>
<keyword evidence="2" id="KW-1185">Reference proteome</keyword>
<reference evidence="2" key="1">
    <citation type="journal article" date="2023" name="Nat. Plants">
        <title>Single-cell RNA sequencing provides a high-resolution roadmap for understanding the multicellular compartmentation of specialized metabolism.</title>
        <authorList>
            <person name="Sun S."/>
            <person name="Shen X."/>
            <person name="Li Y."/>
            <person name="Li Y."/>
            <person name="Wang S."/>
            <person name="Li R."/>
            <person name="Zhang H."/>
            <person name="Shen G."/>
            <person name="Guo B."/>
            <person name="Wei J."/>
            <person name="Xu J."/>
            <person name="St-Pierre B."/>
            <person name="Chen S."/>
            <person name="Sun C."/>
        </authorList>
    </citation>
    <scope>NUCLEOTIDE SEQUENCE [LARGE SCALE GENOMIC DNA]</scope>
</reference>
<sequence length="960" mass="107199">MVIILSSAEHSGLCSTRKIPSESHHLCNCFLKREMWTSCDIHWRPAPECSMLMLSPNKQIRKVLIRDSQSQSCTRRTPISRSCLQESRSPLCPFLARDYYKTKNCLRSVSSVSKPTAGNYKLFCEAINNISRKRSDSGNFFPVNCDIIEEPWLFHPSKHSHHLVDSDSLGILTDEIDIAECLSIDILGSETSTQSTDPYSNCEVTLSAPNGSSISYGTVLQEGHPVEEPWLVQPSVKSPSFNVKTANDFNISDQSIKHTENSLESQDEHQLVPEKLLPQEENSLTSVEDSVTTTILINSSICTMQRIAVLEDGKLVELLLEPVKNNVQCDSVYLGVVTKLVPHMGGAFVNIGGPRPSLMDIRPNREPFVFPPFCNDSQEKDGNGSVLYVLGENGDVPSIKTISDEIEEADDVDDNEVDDDLEEYVDDNFGEHENGDSCDFTQVLQGNSNGSIAGNSIEVSSESYSKQSSMDSYETQSPDIDDQIKDVITDHRGGRKWAHVQKGTKIIVQVVKEGLGTKGPTLTAYPKLRSRFWILIARCSTIGISKKISGVERTRLRVIAKRLQPPGFGLTVRTVAASHSLEELQKDLDGLLSTWKSIMEHAKSAALAADEGVDGAVPVMLHRAMGQTLSVVQDYFNEKVESMIVDSPRTYHEVTNYLQEIAPNLCDRVELYSKATPLFDEYKIEDEINNILTKRVPLANGGYLVIEQTEALVSIDVNGGHCMLGQGTSQEKAILDVNLAAAKQIARELRLRDIGGIIVVDFIDMLDDSNKRLVYEEVKKAVERDRSMVKVSELSRHGLMEITRKRVRPSVTFMISEPCTCCHGTGRVEALETSFSKIEHEICRLLSMMDKKADSENPNSWPSFILRVDRYMCNYLTSGKRTKLAVLSSSLKVWILLKVARGFTRGSFELKPLVDDKENKQQQKQHQATIPILRTTEVGTYNPTKKVTLFPIKKWKTGRN</sequence>
<dbReference type="EMBL" id="CM044701">
    <property type="protein sequence ID" value="KAI5684039.1"/>
    <property type="molecule type" value="Genomic_DNA"/>
</dbReference>
<comment type="caution">
    <text evidence="1">The sequence shown here is derived from an EMBL/GenBank/DDBJ whole genome shotgun (WGS) entry which is preliminary data.</text>
</comment>
<dbReference type="Proteomes" id="UP001060085">
    <property type="component" value="Linkage Group LG01"/>
</dbReference>